<evidence type="ECO:0000256" key="7">
    <source>
        <dbReference type="ARBA" id="ARBA00022741"/>
    </source>
</evidence>
<dbReference type="UniPathway" id="UPA00219"/>
<evidence type="ECO:0000313" key="18">
    <source>
        <dbReference type="EMBL" id="MBB5996746.1"/>
    </source>
</evidence>
<evidence type="ECO:0000256" key="4">
    <source>
        <dbReference type="ARBA" id="ARBA00022490"/>
    </source>
</evidence>
<dbReference type="AlphaFoldDB" id="A0A841E112"/>
<evidence type="ECO:0000256" key="12">
    <source>
        <dbReference type="ARBA" id="ARBA00023316"/>
    </source>
</evidence>
<evidence type="ECO:0000256" key="13">
    <source>
        <dbReference type="ARBA" id="ARBA00047833"/>
    </source>
</evidence>
<feature type="domain" description="Mur ligase C-terminal" evidence="16">
    <location>
        <begin position="322"/>
        <end position="458"/>
    </location>
</feature>
<dbReference type="GO" id="GO:0008763">
    <property type="term" value="F:UDP-N-acetylmuramate-L-alanine ligase activity"/>
    <property type="evidence" value="ECO:0007669"/>
    <property type="project" value="UniProtKB-UniRule"/>
</dbReference>
<evidence type="ECO:0000256" key="6">
    <source>
        <dbReference type="ARBA" id="ARBA00022618"/>
    </source>
</evidence>
<comment type="pathway">
    <text evidence="2 14">Cell wall biogenesis; peptidoglycan biosynthesis.</text>
</comment>
<dbReference type="HAMAP" id="MF_00046">
    <property type="entry name" value="MurC"/>
    <property type="match status" value="1"/>
</dbReference>
<feature type="domain" description="Mur ligase N-terminal catalytic" evidence="15">
    <location>
        <begin position="18"/>
        <end position="113"/>
    </location>
</feature>
<dbReference type="SUPFAM" id="SSF53244">
    <property type="entry name" value="MurD-like peptide ligases, peptide-binding domain"/>
    <property type="match status" value="1"/>
</dbReference>
<comment type="subcellular location">
    <subcellularLocation>
        <location evidence="1 14">Cytoplasm</location>
    </subcellularLocation>
</comment>
<proteinExistence type="inferred from homology"/>
<evidence type="ECO:0000259" key="17">
    <source>
        <dbReference type="Pfam" id="PF08245"/>
    </source>
</evidence>
<name>A0A841E112_9ACTN</name>
<dbReference type="GO" id="GO:0008360">
    <property type="term" value="P:regulation of cell shape"/>
    <property type="evidence" value="ECO:0007669"/>
    <property type="project" value="UniProtKB-KW"/>
</dbReference>
<sequence>MSLVPPADPVPVDELGRVHFIGIGGVGMSGIARILLQLGAEVTGSDAADGPLLHELTALGATTHVGHDAAYVGAADTVVVTSAVREDNPELAEARERGLRVIPRAAALGALLLGRRGTAVAGTHGKTTTTSMLTVVLQHAGAEPGYVIGGALVTTGQGSDAGAGEVIVAEADESDGSFLMLSPEIAVVTNVEADHLDNYGGIDEIHAEFADFAERVGGTLVAGVDDAGARRVAETARGLGKRVVTYGEAADADYRVTEIAAEGFRTSFTIAAPGAPPVRAELAVPGRHNVLNAAAAVAVADVLGYDPEVAVAGLAGFTGAARRFELKGEAGGVAVYDSYAHHPTEIAADLRAARAALDTRGGADASPGRVVAVFQPHLYSRTRIFADEFAEALSPADEVVVLSVYAAREDPEPGVSSELITRGITHDRVGYEPDRAEAVARAASVAEPGDIVLTMGAGDVTELGPRIVEALSALERVGD</sequence>
<dbReference type="Gene3D" id="3.40.50.720">
    <property type="entry name" value="NAD(P)-binding Rossmann-like Domain"/>
    <property type="match status" value="1"/>
</dbReference>
<evidence type="ECO:0000313" key="19">
    <source>
        <dbReference type="Proteomes" id="UP000578077"/>
    </source>
</evidence>
<keyword evidence="6 14" id="KW-0132">Cell division</keyword>
<reference evidence="18 19" key="1">
    <citation type="submission" date="2020-08" db="EMBL/GenBank/DDBJ databases">
        <title>Sequencing the genomes of 1000 actinobacteria strains.</title>
        <authorList>
            <person name="Klenk H.-P."/>
        </authorList>
    </citation>
    <scope>NUCLEOTIDE SEQUENCE [LARGE SCALE GENOMIC DNA]</scope>
    <source>
        <strain evidence="18 19">DSM 44593</strain>
    </source>
</reference>
<keyword evidence="10 14" id="KW-0573">Peptidoglycan synthesis</keyword>
<keyword evidence="11 14" id="KW-0131">Cell cycle</keyword>
<dbReference type="SUPFAM" id="SSF51984">
    <property type="entry name" value="MurCD N-terminal domain"/>
    <property type="match status" value="1"/>
</dbReference>
<comment type="caution">
    <text evidence="18">The sequence shown here is derived from an EMBL/GenBank/DDBJ whole genome shotgun (WGS) entry which is preliminary data.</text>
</comment>
<dbReference type="InterPro" id="IPR013221">
    <property type="entry name" value="Mur_ligase_cen"/>
</dbReference>
<dbReference type="InterPro" id="IPR050061">
    <property type="entry name" value="MurCDEF_pg_biosynth"/>
</dbReference>
<evidence type="ECO:0000256" key="11">
    <source>
        <dbReference type="ARBA" id="ARBA00023306"/>
    </source>
</evidence>
<evidence type="ECO:0000256" key="9">
    <source>
        <dbReference type="ARBA" id="ARBA00022960"/>
    </source>
</evidence>
<dbReference type="EMBL" id="JACHLY010000001">
    <property type="protein sequence ID" value="MBB5996746.1"/>
    <property type="molecule type" value="Genomic_DNA"/>
</dbReference>
<keyword evidence="19" id="KW-1185">Reference proteome</keyword>
<comment type="function">
    <text evidence="14">Cell wall formation.</text>
</comment>
<dbReference type="InterPro" id="IPR004101">
    <property type="entry name" value="Mur_ligase_C"/>
</dbReference>
<dbReference type="PANTHER" id="PTHR43445:SF3">
    <property type="entry name" value="UDP-N-ACETYLMURAMATE--L-ALANINE LIGASE"/>
    <property type="match status" value="1"/>
</dbReference>
<dbReference type="InterPro" id="IPR036565">
    <property type="entry name" value="Mur-like_cat_sf"/>
</dbReference>
<gene>
    <name evidence="14" type="primary">murC</name>
    <name evidence="18" type="ORF">HNR25_000497</name>
</gene>
<keyword evidence="5 14" id="KW-0436">Ligase</keyword>
<evidence type="ECO:0000256" key="5">
    <source>
        <dbReference type="ARBA" id="ARBA00022598"/>
    </source>
</evidence>
<dbReference type="Proteomes" id="UP000578077">
    <property type="component" value="Unassembled WGS sequence"/>
</dbReference>
<comment type="catalytic activity">
    <reaction evidence="13 14">
        <text>UDP-N-acetyl-alpha-D-muramate + L-alanine + ATP = UDP-N-acetyl-alpha-D-muramoyl-L-alanine + ADP + phosphate + H(+)</text>
        <dbReference type="Rhea" id="RHEA:23372"/>
        <dbReference type="ChEBI" id="CHEBI:15378"/>
        <dbReference type="ChEBI" id="CHEBI:30616"/>
        <dbReference type="ChEBI" id="CHEBI:43474"/>
        <dbReference type="ChEBI" id="CHEBI:57972"/>
        <dbReference type="ChEBI" id="CHEBI:70757"/>
        <dbReference type="ChEBI" id="CHEBI:83898"/>
        <dbReference type="ChEBI" id="CHEBI:456216"/>
        <dbReference type="EC" id="6.3.2.8"/>
    </reaction>
</comment>
<organism evidence="18 19">
    <name type="scientific">Streptomonospora salina</name>
    <dbReference type="NCBI Taxonomy" id="104205"/>
    <lineage>
        <taxon>Bacteria</taxon>
        <taxon>Bacillati</taxon>
        <taxon>Actinomycetota</taxon>
        <taxon>Actinomycetes</taxon>
        <taxon>Streptosporangiales</taxon>
        <taxon>Nocardiopsidaceae</taxon>
        <taxon>Streptomonospora</taxon>
    </lineage>
</organism>
<evidence type="ECO:0000256" key="14">
    <source>
        <dbReference type="HAMAP-Rule" id="MF_00046"/>
    </source>
</evidence>
<feature type="domain" description="Mur ligase central" evidence="17">
    <location>
        <begin position="120"/>
        <end position="300"/>
    </location>
</feature>
<keyword evidence="8 14" id="KW-0067">ATP-binding</keyword>
<accession>A0A841E112</accession>
<keyword evidence="4 14" id="KW-0963">Cytoplasm</keyword>
<evidence type="ECO:0000256" key="1">
    <source>
        <dbReference type="ARBA" id="ARBA00004496"/>
    </source>
</evidence>
<dbReference type="SUPFAM" id="SSF53623">
    <property type="entry name" value="MurD-like peptide ligases, catalytic domain"/>
    <property type="match status" value="1"/>
</dbReference>
<dbReference type="InterPro" id="IPR005758">
    <property type="entry name" value="UDP-N-AcMur_Ala_ligase_MurC"/>
</dbReference>
<dbReference type="InterPro" id="IPR000713">
    <property type="entry name" value="Mur_ligase_N"/>
</dbReference>
<dbReference type="Pfam" id="PF08245">
    <property type="entry name" value="Mur_ligase_M"/>
    <property type="match status" value="1"/>
</dbReference>
<dbReference type="GO" id="GO:0005737">
    <property type="term" value="C:cytoplasm"/>
    <property type="evidence" value="ECO:0007669"/>
    <property type="project" value="UniProtKB-SubCell"/>
</dbReference>
<comment type="similarity">
    <text evidence="14">Belongs to the MurCDEF family.</text>
</comment>
<evidence type="ECO:0000259" key="15">
    <source>
        <dbReference type="Pfam" id="PF01225"/>
    </source>
</evidence>
<dbReference type="GO" id="GO:0009252">
    <property type="term" value="P:peptidoglycan biosynthetic process"/>
    <property type="evidence" value="ECO:0007669"/>
    <property type="project" value="UniProtKB-UniRule"/>
</dbReference>
<dbReference type="InterPro" id="IPR036615">
    <property type="entry name" value="Mur_ligase_C_dom_sf"/>
</dbReference>
<evidence type="ECO:0000256" key="3">
    <source>
        <dbReference type="ARBA" id="ARBA00012211"/>
    </source>
</evidence>
<dbReference type="PANTHER" id="PTHR43445">
    <property type="entry name" value="UDP-N-ACETYLMURAMATE--L-ALANINE LIGASE-RELATED"/>
    <property type="match status" value="1"/>
</dbReference>
<dbReference type="Pfam" id="PF02875">
    <property type="entry name" value="Mur_ligase_C"/>
    <property type="match status" value="1"/>
</dbReference>
<evidence type="ECO:0000256" key="8">
    <source>
        <dbReference type="ARBA" id="ARBA00022840"/>
    </source>
</evidence>
<dbReference type="Gene3D" id="3.90.190.20">
    <property type="entry name" value="Mur ligase, C-terminal domain"/>
    <property type="match status" value="1"/>
</dbReference>
<keyword evidence="12 14" id="KW-0961">Cell wall biogenesis/degradation</keyword>
<dbReference type="RefSeq" id="WP_184633101.1">
    <property type="nucleotide sequence ID" value="NZ_BAABKT010000025.1"/>
</dbReference>
<dbReference type="GO" id="GO:0071555">
    <property type="term" value="P:cell wall organization"/>
    <property type="evidence" value="ECO:0007669"/>
    <property type="project" value="UniProtKB-KW"/>
</dbReference>
<protein>
    <recommendedName>
        <fullName evidence="3 14">UDP-N-acetylmuramate--L-alanine ligase</fullName>
        <ecNumber evidence="3 14">6.3.2.8</ecNumber>
    </recommendedName>
    <alternativeName>
        <fullName evidence="14">UDP-N-acetylmuramoyl-L-alanine synthetase</fullName>
    </alternativeName>
</protein>
<dbReference type="Pfam" id="PF01225">
    <property type="entry name" value="Mur_ligase"/>
    <property type="match status" value="1"/>
</dbReference>
<evidence type="ECO:0000256" key="10">
    <source>
        <dbReference type="ARBA" id="ARBA00022984"/>
    </source>
</evidence>
<dbReference type="EC" id="6.3.2.8" evidence="3 14"/>
<evidence type="ECO:0000256" key="2">
    <source>
        <dbReference type="ARBA" id="ARBA00004752"/>
    </source>
</evidence>
<dbReference type="GO" id="GO:0051301">
    <property type="term" value="P:cell division"/>
    <property type="evidence" value="ECO:0007669"/>
    <property type="project" value="UniProtKB-KW"/>
</dbReference>
<keyword evidence="9 14" id="KW-0133">Cell shape</keyword>
<dbReference type="GO" id="GO:0005524">
    <property type="term" value="F:ATP binding"/>
    <property type="evidence" value="ECO:0007669"/>
    <property type="project" value="UniProtKB-UniRule"/>
</dbReference>
<dbReference type="Gene3D" id="3.40.1190.10">
    <property type="entry name" value="Mur-like, catalytic domain"/>
    <property type="match status" value="1"/>
</dbReference>
<dbReference type="NCBIfam" id="TIGR01082">
    <property type="entry name" value="murC"/>
    <property type="match status" value="1"/>
</dbReference>
<evidence type="ECO:0000259" key="16">
    <source>
        <dbReference type="Pfam" id="PF02875"/>
    </source>
</evidence>
<keyword evidence="7 14" id="KW-0547">Nucleotide-binding</keyword>
<feature type="binding site" evidence="14">
    <location>
        <begin position="122"/>
        <end position="128"/>
    </location>
    <ligand>
        <name>ATP</name>
        <dbReference type="ChEBI" id="CHEBI:30616"/>
    </ligand>
</feature>